<organism evidence="2 3">
    <name type="scientific">Astyanax mexicanus</name>
    <name type="common">Blind cave fish</name>
    <name type="synonym">Astyanax fasciatus mexicanus</name>
    <dbReference type="NCBI Taxonomy" id="7994"/>
    <lineage>
        <taxon>Eukaryota</taxon>
        <taxon>Metazoa</taxon>
        <taxon>Chordata</taxon>
        <taxon>Craniata</taxon>
        <taxon>Vertebrata</taxon>
        <taxon>Euteleostomi</taxon>
        <taxon>Actinopterygii</taxon>
        <taxon>Neopterygii</taxon>
        <taxon>Teleostei</taxon>
        <taxon>Ostariophysi</taxon>
        <taxon>Characiformes</taxon>
        <taxon>Characoidei</taxon>
        <taxon>Acestrorhamphidae</taxon>
        <taxon>Acestrorhamphinae</taxon>
        <taxon>Astyanax</taxon>
    </lineage>
</organism>
<proteinExistence type="predicted"/>
<dbReference type="SUPFAM" id="SSF54236">
    <property type="entry name" value="Ubiquitin-like"/>
    <property type="match status" value="1"/>
</dbReference>
<dbReference type="Ensembl" id="ENSAMXT00005061717.1">
    <property type="protein sequence ID" value="ENSAMXP00005057127.1"/>
    <property type="gene ID" value="ENSAMXG00005025270.1"/>
</dbReference>
<dbReference type="InterPro" id="IPR022617">
    <property type="entry name" value="Rad60/SUMO-like_dom"/>
</dbReference>
<dbReference type="PROSITE" id="PS50053">
    <property type="entry name" value="UBIQUITIN_2"/>
    <property type="match status" value="1"/>
</dbReference>
<evidence type="ECO:0000313" key="2">
    <source>
        <dbReference type="Ensembl" id="ENSAMXP00005057127.1"/>
    </source>
</evidence>
<name>A0A8B9LT65_ASTMX</name>
<dbReference type="InterPro" id="IPR029071">
    <property type="entry name" value="Ubiquitin-like_domsf"/>
</dbReference>
<dbReference type="Proteomes" id="UP000694621">
    <property type="component" value="Unplaced"/>
</dbReference>
<accession>A0A8B9LT65</accession>
<evidence type="ECO:0000259" key="1">
    <source>
        <dbReference type="PROSITE" id="PS50053"/>
    </source>
</evidence>
<dbReference type="InterPro" id="IPR000626">
    <property type="entry name" value="Ubiquitin-like_dom"/>
</dbReference>
<reference evidence="2" key="1">
    <citation type="submission" date="2025-08" db="UniProtKB">
        <authorList>
            <consortium name="Ensembl"/>
        </authorList>
    </citation>
    <scope>IDENTIFICATION</scope>
</reference>
<feature type="domain" description="Ubiquitin-like" evidence="1">
    <location>
        <begin position="86"/>
        <end position="162"/>
    </location>
</feature>
<dbReference type="Pfam" id="PF11976">
    <property type="entry name" value="Rad60-SLD"/>
    <property type="match status" value="1"/>
</dbReference>
<dbReference type="AlphaFoldDB" id="A0A8B9LT65"/>
<dbReference type="Gene3D" id="3.10.20.90">
    <property type="entry name" value="Phosphatidylinositol 3-kinase Catalytic Subunit, Chain A, domain 1"/>
    <property type="match status" value="1"/>
</dbReference>
<protein>
    <submittedName>
        <fullName evidence="2">Zgc:194101</fullName>
    </submittedName>
</protein>
<sequence length="162" mass="18036">MCNYTVITGIYSKTGLGIFLLLSHSSFGPQCKHLGHAYIFKAYKPQTKTVLQHSPREDLKYVVHSFLRVEERPESPQTINEELQIIPVTVFDGSSGKKVSLNISSTDTIGKLKEAFQKEMPHLKGSLDLAFNGKQYDSETTMCDLNVKSGATFVTFQRCIGG</sequence>
<evidence type="ECO:0000313" key="3">
    <source>
        <dbReference type="Proteomes" id="UP000694621"/>
    </source>
</evidence>